<dbReference type="RefSeq" id="WP_153442883.1">
    <property type="nucleotide sequence ID" value="NZ_JACIGA010000002.1"/>
</dbReference>
<sequence>MSTKASLKPNGHGSNTPVKFGQWMLEQFQEKSVTVFRPDLRNFKELDQFDVSMKQ</sequence>
<protein>
    <submittedName>
        <fullName evidence="1">Uncharacterized protein</fullName>
    </submittedName>
</protein>
<proteinExistence type="predicted"/>
<evidence type="ECO:0000313" key="1">
    <source>
        <dbReference type="EMBL" id="MQX19110.1"/>
    </source>
</evidence>
<comment type="caution">
    <text evidence="1">The sequence shown here is derived from an EMBL/GenBank/DDBJ whole genome shotgun (WGS) entry which is preliminary data.</text>
</comment>
<dbReference type="AlphaFoldDB" id="A0A6N7LPL3"/>
<reference evidence="1 2" key="1">
    <citation type="journal article" date="2013" name="Genome Biol.">
        <title>Comparative genomics of the core and accessory genomes of 48 Sinorhizobium strains comprising five genospecies.</title>
        <authorList>
            <person name="Sugawara M."/>
            <person name="Epstein B."/>
            <person name="Badgley B.D."/>
            <person name="Unno T."/>
            <person name="Xu L."/>
            <person name="Reese J."/>
            <person name="Gyaneshwar P."/>
            <person name="Denny R."/>
            <person name="Mudge J."/>
            <person name="Bharti A.K."/>
            <person name="Farmer A.D."/>
            <person name="May G.D."/>
            <person name="Woodward J.E."/>
            <person name="Medigue C."/>
            <person name="Vallenet D."/>
            <person name="Lajus A."/>
            <person name="Rouy Z."/>
            <person name="Martinez-Vaz B."/>
            <person name="Tiffin P."/>
            <person name="Young N.D."/>
            <person name="Sadowsky M.J."/>
        </authorList>
    </citation>
    <scope>NUCLEOTIDE SEQUENCE [LARGE SCALE GENOMIC DNA]</scope>
    <source>
        <strain evidence="1 2">USDA4894</strain>
    </source>
</reference>
<dbReference type="Proteomes" id="UP000439983">
    <property type="component" value="Unassembled WGS sequence"/>
</dbReference>
<keyword evidence="2" id="KW-1185">Reference proteome</keyword>
<gene>
    <name evidence="1" type="ORF">GHK62_31610</name>
</gene>
<dbReference type="OrthoDB" id="8101316at2"/>
<organism evidence="1 2">
    <name type="scientific">Sinorhizobium terangae</name>
    <dbReference type="NCBI Taxonomy" id="110322"/>
    <lineage>
        <taxon>Bacteria</taxon>
        <taxon>Pseudomonadati</taxon>
        <taxon>Pseudomonadota</taxon>
        <taxon>Alphaproteobacteria</taxon>
        <taxon>Hyphomicrobiales</taxon>
        <taxon>Rhizobiaceae</taxon>
        <taxon>Sinorhizobium/Ensifer group</taxon>
        <taxon>Sinorhizobium</taxon>
    </lineage>
</organism>
<evidence type="ECO:0000313" key="2">
    <source>
        <dbReference type="Proteomes" id="UP000439983"/>
    </source>
</evidence>
<dbReference type="EMBL" id="WITC01000131">
    <property type="protein sequence ID" value="MQX19110.1"/>
    <property type="molecule type" value="Genomic_DNA"/>
</dbReference>
<name>A0A6N7LPL3_SINTE</name>
<accession>A0A6N7LPL3</accession>